<accession>A0A6A7AII6</accession>
<feature type="compositionally biased region" description="Basic and acidic residues" evidence="1">
    <location>
        <begin position="158"/>
        <end position="169"/>
    </location>
</feature>
<keyword evidence="3" id="KW-1185">Reference proteome</keyword>
<name>A0A6A7AII6_9PLEO</name>
<feature type="compositionally biased region" description="Basic and acidic residues" evidence="1">
    <location>
        <begin position="224"/>
        <end position="236"/>
    </location>
</feature>
<proteinExistence type="predicted"/>
<dbReference type="EMBL" id="MU006216">
    <property type="protein sequence ID" value="KAF2833122.1"/>
    <property type="molecule type" value="Genomic_DNA"/>
</dbReference>
<evidence type="ECO:0000256" key="1">
    <source>
        <dbReference type="SAM" id="MobiDB-lite"/>
    </source>
</evidence>
<dbReference type="AlphaFoldDB" id="A0A6A7AII6"/>
<feature type="region of interest" description="Disordered" evidence="1">
    <location>
        <begin position="152"/>
        <end position="242"/>
    </location>
</feature>
<dbReference type="Proteomes" id="UP000799424">
    <property type="component" value="Unassembled WGS sequence"/>
</dbReference>
<protein>
    <submittedName>
        <fullName evidence="2">Uncharacterized protein</fullName>
    </submittedName>
</protein>
<feature type="compositionally biased region" description="Acidic residues" evidence="1">
    <location>
        <begin position="195"/>
        <end position="205"/>
    </location>
</feature>
<sequence length="265" mass="29087">MSELRSYKDLTIDKYLKDSIITQAKALYGMNFPNGHDWSVIVEKSKNATGPARLRGAAYRAHVIVYNKPKTLNDWTPLESTTLLRPTEKEALESLLEDLQEGLARLFKREYTYDSESVTAVGSDNGAGGKHQEGGDIDQGEGYLVDAEEDQYAEEQNLGEKSDKDHSGDSETVQEDLNQLNEDQDVDEGGTGSLDENEGDGEGESNNEVANSDDQSGCLVVDAEEGRSSDDERVADLVESDDEPLAKRVKLVRRRGFGGSYAIAV</sequence>
<organism evidence="2 3">
    <name type="scientific">Ophiobolus disseminans</name>
    <dbReference type="NCBI Taxonomy" id="1469910"/>
    <lineage>
        <taxon>Eukaryota</taxon>
        <taxon>Fungi</taxon>
        <taxon>Dikarya</taxon>
        <taxon>Ascomycota</taxon>
        <taxon>Pezizomycotina</taxon>
        <taxon>Dothideomycetes</taxon>
        <taxon>Pleosporomycetidae</taxon>
        <taxon>Pleosporales</taxon>
        <taxon>Pleosporineae</taxon>
        <taxon>Phaeosphaeriaceae</taxon>
        <taxon>Ophiobolus</taxon>
    </lineage>
</organism>
<reference evidence="2" key="1">
    <citation type="journal article" date="2020" name="Stud. Mycol.">
        <title>101 Dothideomycetes genomes: a test case for predicting lifestyles and emergence of pathogens.</title>
        <authorList>
            <person name="Haridas S."/>
            <person name="Albert R."/>
            <person name="Binder M."/>
            <person name="Bloem J."/>
            <person name="Labutti K."/>
            <person name="Salamov A."/>
            <person name="Andreopoulos B."/>
            <person name="Baker S."/>
            <person name="Barry K."/>
            <person name="Bills G."/>
            <person name="Bluhm B."/>
            <person name="Cannon C."/>
            <person name="Castanera R."/>
            <person name="Culley D."/>
            <person name="Daum C."/>
            <person name="Ezra D."/>
            <person name="Gonzalez J."/>
            <person name="Henrissat B."/>
            <person name="Kuo A."/>
            <person name="Liang C."/>
            <person name="Lipzen A."/>
            <person name="Lutzoni F."/>
            <person name="Magnuson J."/>
            <person name="Mondo S."/>
            <person name="Nolan M."/>
            <person name="Ohm R."/>
            <person name="Pangilinan J."/>
            <person name="Park H.-J."/>
            <person name="Ramirez L."/>
            <person name="Alfaro M."/>
            <person name="Sun H."/>
            <person name="Tritt A."/>
            <person name="Yoshinaga Y."/>
            <person name="Zwiers L.-H."/>
            <person name="Turgeon B."/>
            <person name="Goodwin S."/>
            <person name="Spatafora J."/>
            <person name="Crous P."/>
            <person name="Grigoriev I."/>
        </authorList>
    </citation>
    <scope>NUCLEOTIDE SEQUENCE</scope>
    <source>
        <strain evidence="2">CBS 113818</strain>
    </source>
</reference>
<evidence type="ECO:0000313" key="3">
    <source>
        <dbReference type="Proteomes" id="UP000799424"/>
    </source>
</evidence>
<evidence type="ECO:0000313" key="2">
    <source>
        <dbReference type="EMBL" id="KAF2833122.1"/>
    </source>
</evidence>
<feature type="region of interest" description="Disordered" evidence="1">
    <location>
        <begin position="119"/>
        <end position="139"/>
    </location>
</feature>
<gene>
    <name evidence="2" type="ORF">CC86DRAFT_461563</name>
</gene>